<reference evidence="3" key="1">
    <citation type="submission" date="2016-11" db="UniProtKB">
        <authorList>
            <consortium name="WormBaseParasite"/>
        </authorList>
    </citation>
    <scope>IDENTIFICATION</scope>
</reference>
<keyword evidence="1" id="KW-0472">Membrane</keyword>
<sequence>MALKSGYQKTIFKYMSGNCPFSQEMSVRYLSSYLWVRILNSNTCFLIFNFTDLHDLIFENTPTVMFLNTYSLCLCSNVFFFGKCDFGSWGYVTHYCLRMDIFCFLLLMKNYLVICLRSVKTRYILFFENRTFKYLVVHFKFPFMFKYQLHNLKILDDSENFFTITFSFTVFSVFCLYLSILY</sequence>
<feature type="transmembrane region" description="Helical" evidence="1">
    <location>
        <begin position="161"/>
        <end position="181"/>
    </location>
</feature>
<proteinExistence type="predicted"/>
<keyword evidence="1" id="KW-1133">Transmembrane helix</keyword>
<feature type="transmembrane region" description="Helical" evidence="1">
    <location>
        <begin position="101"/>
        <end position="119"/>
    </location>
</feature>
<keyword evidence="2" id="KW-1185">Reference proteome</keyword>
<dbReference type="Proteomes" id="UP000095283">
    <property type="component" value="Unplaced"/>
</dbReference>
<dbReference type="AlphaFoldDB" id="A0A1I7WZ54"/>
<feature type="transmembrane region" description="Helical" evidence="1">
    <location>
        <begin position="63"/>
        <end position="81"/>
    </location>
</feature>
<feature type="transmembrane region" description="Helical" evidence="1">
    <location>
        <begin position="131"/>
        <end position="149"/>
    </location>
</feature>
<name>A0A1I7WZ54_HETBA</name>
<dbReference type="WBParaSite" id="Hba_10457">
    <property type="protein sequence ID" value="Hba_10457"/>
    <property type="gene ID" value="Hba_10457"/>
</dbReference>
<keyword evidence="1" id="KW-0812">Transmembrane</keyword>
<protein>
    <submittedName>
        <fullName evidence="3">Ovule protein</fullName>
    </submittedName>
</protein>
<evidence type="ECO:0000313" key="2">
    <source>
        <dbReference type="Proteomes" id="UP000095283"/>
    </source>
</evidence>
<evidence type="ECO:0000256" key="1">
    <source>
        <dbReference type="SAM" id="Phobius"/>
    </source>
</evidence>
<evidence type="ECO:0000313" key="3">
    <source>
        <dbReference type="WBParaSite" id="Hba_10457"/>
    </source>
</evidence>
<organism evidence="2 3">
    <name type="scientific">Heterorhabditis bacteriophora</name>
    <name type="common">Entomopathogenic nematode worm</name>
    <dbReference type="NCBI Taxonomy" id="37862"/>
    <lineage>
        <taxon>Eukaryota</taxon>
        <taxon>Metazoa</taxon>
        <taxon>Ecdysozoa</taxon>
        <taxon>Nematoda</taxon>
        <taxon>Chromadorea</taxon>
        <taxon>Rhabditida</taxon>
        <taxon>Rhabditina</taxon>
        <taxon>Rhabditomorpha</taxon>
        <taxon>Strongyloidea</taxon>
        <taxon>Heterorhabditidae</taxon>
        <taxon>Heterorhabditis</taxon>
    </lineage>
</organism>
<accession>A0A1I7WZ54</accession>